<accession>A0A940IHU6</accession>
<comment type="similarity">
    <text evidence="1">Belongs to the TonB-dependent receptor family.</text>
</comment>
<organism evidence="4 5">
    <name type="scientific">Candidatus Cryptobacteroides avicola</name>
    <dbReference type="NCBI Taxonomy" id="2840757"/>
    <lineage>
        <taxon>Bacteria</taxon>
        <taxon>Pseudomonadati</taxon>
        <taxon>Bacteroidota</taxon>
        <taxon>Bacteroidia</taxon>
        <taxon>Bacteroidales</taxon>
        <taxon>Candidatus Cryptobacteroides</taxon>
    </lineage>
</organism>
<dbReference type="NCBIfam" id="TIGR04057">
    <property type="entry name" value="SusC_RagA_signa"/>
    <property type="match status" value="1"/>
</dbReference>
<keyword evidence="2" id="KW-0732">Signal</keyword>
<dbReference type="InterPro" id="IPR008969">
    <property type="entry name" value="CarboxyPept-like_regulatory"/>
</dbReference>
<dbReference type="InterPro" id="IPR037066">
    <property type="entry name" value="Plug_dom_sf"/>
</dbReference>
<keyword evidence="1" id="KW-0813">Transport</keyword>
<keyword evidence="1" id="KW-1134">Transmembrane beta strand</keyword>
<dbReference type="Gene3D" id="2.60.40.1120">
    <property type="entry name" value="Carboxypeptidase-like, regulatory domain"/>
    <property type="match status" value="1"/>
</dbReference>
<dbReference type="InterPro" id="IPR039426">
    <property type="entry name" value="TonB-dep_rcpt-like"/>
</dbReference>
<dbReference type="AlphaFoldDB" id="A0A940IHU6"/>
<evidence type="ECO:0000259" key="3">
    <source>
        <dbReference type="Pfam" id="PF07715"/>
    </source>
</evidence>
<protein>
    <submittedName>
        <fullName evidence="4">TonB-dependent receptor</fullName>
    </submittedName>
</protein>
<proteinExistence type="inferred from homology"/>
<dbReference type="FunFam" id="2.170.130.10:FF:000003">
    <property type="entry name" value="SusC/RagA family TonB-linked outer membrane protein"/>
    <property type="match status" value="1"/>
</dbReference>
<comment type="subcellular location">
    <subcellularLocation>
        <location evidence="1">Cell outer membrane</location>
        <topology evidence="1">Multi-pass membrane protein</topology>
    </subcellularLocation>
</comment>
<dbReference type="Pfam" id="PF07715">
    <property type="entry name" value="Plug"/>
    <property type="match status" value="1"/>
</dbReference>
<dbReference type="InterPro" id="IPR023996">
    <property type="entry name" value="TonB-dep_OMP_SusC/RagA"/>
</dbReference>
<name>A0A940IHU6_9BACT</name>
<dbReference type="Pfam" id="PF13715">
    <property type="entry name" value="CarbopepD_reg_2"/>
    <property type="match status" value="1"/>
</dbReference>
<evidence type="ECO:0000313" key="4">
    <source>
        <dbReference type="EMBL" id="MBO8483053.1"/>
    </source>
</evidence>
<sequence length="1037" mass="116728">MHLKHFVAAACFACLPFAGQANAAVAPDPGQGGESMLVQADKVREVTGKVISAVDREPIPGAFVVEKGTNNGVMTMDDGSYVIYVTSANPQLEISCIGFKTGTYDVGKLGVVDVALESDSELDEAVVVGMGTQKKISVIGAVASVQGEAIKSSSSNLTSNLAGKLAGIVSVTNSGEPGSSSEFYIRGVSTFGGRTTPLILLDDVEISVGDLNRLPAESIKNVTLLKDASATAIYGVRGANGVMLITTKNGAENMRTQVTATVETSFKQPVKMVNFVDGGRWMELYNEASLTRGAAVPTYSAQDIEYTRSGLYPYVYPNVDWKEVLFRKFNLNQRGNVSIQGGGNKATYYMSLNFNHDTGMANAPKDYMFNNNLHQYIYNFQNNITYKLTNTTKLDLRLNVQIVQKQGMQEGESQLFGYLLRANPVMFPATFPAQEGDEYIRFGTAMKTAVDRRLNPYAAMLDDYSVKKENKMNAVLKIEQDFSFITKGLSASAMVNWNSYATSTYKQTINPYYFEVDKSTWSPEDPDNYTLEQVGDAGDTYVSEAYDEPSTDQVFYFDARLNYSRKFGRHNVGALLMYMMRDYRPNKSLSERNQGLSGRATYDFDERYFFEFNFGYNGTERLQKGRRFEFFPAVSVGWALSNEKFWEPISNAVNYFKLRGSYGLVGSDDFNYYEHFVYFDQITINGGGTAYFGPSKNNPYSFRAHAVDAYQVDNPHWERSRKLDVGLDFSLFNQVNVTLDYFHEKRDRIMMERTSWPTIAGYWNATPWGQVGAATNEGFEASINWARNFGQDWRLEMRFNMTYNQNRIDAYEEPAYPEPWRSRIGYPLDGYYQRGYIAEGLFTSQEDIDNHAVQQLGSTPMPGDVKYRDVNGDGVINDIDKVQISKYGNLPRLQYGIGLSLGWKKWDLGLYFTGSGMRTIMISGITPFGEDACNVIEFIDKNHWTEADPDPDAAYPRLGINNADVAQNLEASTYWMRNGRFLRFKTLELGYSFKIARVYINGDNLAVWSPFKEWDPELSWNSYPFSRTFTLGVQFKF</sequence>
<comment type="caution">
    <text evidence="4">The sequence shown here is derived from an EMBL/GenBank/DDBJ whole genome shotgun (WGS) entry which is preliminary data.</text>
</comment>
<dbReference type="NCBIfam" id="TIGR04056">
    <property type="entry name" value="OMP_RagA_SusC"/>
    <property type="match status" value="1"/>
</dbReference>
<dbReference type="GO" id="GO:0009279">
    <property type="term" value="C:cell outer membrane"/>
    <property type="evidence" value="ECO:0007669"/>
    <property type="project" value="UniProtKB-SubCell"/>
</dbReference>
<dbReference type="SUPFAM" id="SSF56935">
    <property type="entry name" value="Porins"/>
    <property type="match status" value="1"/>
</dbReference>
<keyword evidence="1" id="KW-0812">Transmembrane</keyword>
<gene>
    <name evidence="4" type="ORF">IAB75_02900</name>
</gene>
<feature type="domain" description="TonB-dependent receptor plug" evidence="3">
    <location>
        <begin position="135"/>
        <end position="242"/>
    </location>
</feature>
<dbReference type="InterPro" id="IPR012910">
    <property type="entry name" value="Plug_dom"/>
</dbReference>
<dbReference type="Proteomes" id="UP000725002">
    <property type="component" value="Unassembled WGS sequence"/>
</dbReference>
<dbReference type="PROSITE" id="PS52016">
    <property type="entry name" value="TONB_DEPENDENT_REC_3"/>
    <property type="match status" value="1"/>
</dbReference>
<dbReference type="InterPro" id="IPR023997">
    <property type="entry name" value="TonB-dep_OMP_SusC/RagA_CS"/>
</dbReference>
<reference evidence="4" key="1">
    <citation type="submission" date="2020-10" db="EMBL/GenBank/DDBJ databases">
        <authorList>
            <person name="Gilroy R."/>
        </authorList>
    </citation>
    <scope>NUCLEOTIDE SEQUENCE</scope>
    <source>
        <strain evidence="4">G3-8215</strain>
    </source>
</reference>
<feature type="signal peptide" evidence="2">
    <location>
        <begin position="1"/>
        <end position="23"/>
    </location>
</feature>
<evidence type="ECO:0000256" key="1">
    <source>
        <dbReference type="PROSITE-ProRule" id="PRU01360"/>
    </source>
</evidence>
<dbReference type="EMBL" id="JADILV010000021">
    <property type="protein sequence ID" value="MBO8483053.1"/>
    <property type="molecule type" value="Genomic_DNA"/>
</dbReference>
<keyword evidence="1" id="KW-0472">Membrane</keyword>
<keyword evidence="1" id="KW-0998">Cell outer membrane</keyword>
<feature type="chain" id="PRO_5036911840" evidence="2">
    <location>
        <begin position="24"/>
        <end position="1037"/>
    </location>
</feature>
<dbReference type="Gene3D" id="2.170.130.10">
    <property type="entry name" value="TonB-dependent receptor, plug domain"/>
    <property type="match status" value="1"/>
</dbReference>
<evidence type="ECO:0000313" key="5">
    <source>
        <dbReference type="Proteomes" id="UP000725002"/>
    </source>
</evidence>
<reference evidence="4" key="2">
    <citation type="journal article" date="2021" name="PeerJ">
        <title>Extensive microbial diversity within the chicken gut microbiome revealed by metagenomics and culture.</title>
        <authorList>
            <person name="Gilroy R."/>
            <person name="Ravi A."/>
            <person name="Getino M."/>
            <person name="Pursley I."/>
            <person name="Horton D.L."/>
            <person name="Alikhan N.F."/>
            <person name="Baker D."/>
            <person name="Gharbi K."/>
            <person name="Hall N."/>
            <person name="Watson M."/>
            <person name="Adriaenssens E.M."/>
            <person name="Foster-Nyarko E."/>
            <person name="Jarju S."/>
            <person name="Secka A."/>
            <person name="Antonio M."/>
            <person name="Oren A."/>
            <person name="Chaudhuri R.R."/>
            <person name="La Ragione R."/>
            <person name="Hildebrand F."/>
            <person name="Pallen M.J."/>
        </authorList>
    </citation>
    <scope>NUCLEOTIDE SEQUENCE</scope>
    <source>
        <strain evidence="4">G3-8215</strain>
    </source>
</reference>
<keyword evidence="4" id="KW-0675">Receptor</keyword>
<dbReference type="SUPFAM" id="SSF49464">
    <property type="entry name" value="Carboxypeptidase regulatory domain-like"/>
    <property type="match status" value="1"/>
</dbReference>
<evidence type="ECO:0000256" key="2">
    <source>
        <dbReference type="SAM" id="SignalP"/>
    </source>
</evidence>